<keyword evidence="2" id="KW-0413">Isomerase</keyword>
<dbReference type="EMBL" id="SJPM01000002">
    <property type="protein sequence ID" value="TWU01541.1"/>
    <property type="molecule type" value="Genomic_DNA"/>
</dbReference>
<protein>
    <submittedName>
        <fullName evidence="2">Xylose isomerase-like TIM barrel</fullName>
    </submittedName>
</protein>
<evidence type="ECO:0000313" key="3">
    <source>
        <dbReference type="Proteomes" id="UP000316213"/>
    </source>
</evidence>
<accession>A0A5C6AQ17</accession>
<organism evidence="2 3">
    <name type="scientific">Neorhodopirellula pilleata</name>
    <dbReference type="NCBI Taxonomy" id="2714738"/>
    <lineage>
        <taxon>Bacteria</taxon>
        <taxon>Pseudomonadati</taxon>
        <taxon>Planctomycetota</taxon>
        <taxon>Planctomycetia</taxon>
        <taxon>Pirellulales</taxon>
        <taxon>Pirellulaceae</taxon>
        <taxon>Neorhodopirellula</taxon>
    </lineage>
</organism>
<keyword evidence="3" id="KW-1185">Reference proteome</keyword>
<dbReference type="Pfam" id="PF01261">
    <property type="entry name" value="AP_endonuc_2"/>
    <property type="match status" value="1"/>
</dbReference>
<dbReference type="InterPro" id="IPR050312">
    <property type="entry name" value="IolE/XylAMocC-like"/>
</dbReference>
<dbReference type="OrthoDB" id="254110at2"/>
<comment type="caution">
    <text evidence="2">The sequence shown here is derived from an EMBL/GenBank/DDBJ whole genome shotgun (WGS) entry which is preliminary data.</text>
</comment>
<evidence type="ECO:0000259" key="1">
    <source>
        <dbReference type="Pfam" id="PF01261"/>
    </source>
</evidence>
<gene>
    <name evidence="2" type="ORF">Pla100_12760</name>
</gene>
<dbReference type="SUPFAM" id="SSF51658">
    <property type="entry name" value="Xylose isomerase-like"/>
    <property type="match status" value="1"/>
</dbReference>
<name>A0A5C6AQ17_9BACT</name>
<dbReference type="AlphaFoldDB" id="A0A5C6AQ17"/>
<dbReference type="InterPro" id="IPR036237">
    <property type="entry name" value="Xyl_isomerase-like_sf"/>
</dbReference>
<dbReference type="PANTHER" id="PTHR12110">
    <property type="entry name" value="HYDROXYPYRUVATE ISOMERASE"/>
    <property type="match status" value="1"/>
</dbReference>
<dbReference type="Proteomes" id="UP000316213">
    <property type="component" value="Unassembled WGS sequence"/>
</dbReference>
<evidence type="ECO:0000313" key="2">
    <source>
        <dbReference type="EMBL" id="TWU01541.1"/>
    </source>
</evidence>
<dbReference type="Gene3D" id="3.20.20.150">
    <property type="entry name" value="Divalent-metal-dependent TIM barrel enzymes"/>
    <property type="match status" value="1"/>
</dbReference>
<feature type="domain" description="Xylose isomerase-like TIM barrel" evidence="1">
    <location>
        <begin position="20"/>
        <end position="284"/>
    </location>
</feature>
<dbReference type="GO" id="GO:0016853">
    <property type="term" value="F:isomerase activity"/>
    <property type="evidence" value="ECO:0007669"/>
    <property type="project" value="UniProtKB-KW"/>
</dbReference>
<reference evidence="2 3" key="1">
    <citation type="submission" date="2019-02" db="EMBL/GenBank/DDBJ databases">
        <title>Deep-cultivation of Planctomycetes and their phenomic and genomic characterization uncovers novel biology.</title>
        <authorList>
            <person name="Wiegand S."/>
            <person name="Jogler M."/>
            <person name="Boedeker C."/>
            <person name="Pinto D."/>
            <person name="Vollmers J."/>
            <person name="Rivas-Marin E."/>
            <person name="Kohn T."/>
            <person name="Peeters S.H."/>
            <person name="Heuer A."/>
            <person name="Rast P."/>
            <person name="Oberbeckmann S."/>
            <person name="Bunk B."/>
            <person name="Jeske O."/>
            <person name="Meyerdierks A."/>
            <person name="Storesund J.E."/>
            <person name="Kallscheuer N."/>
            <person name="Luecker S."/>
            <person name="Lage O.M."/>
            <person name="Pohl T."/>
            <person name="Merkel B.J."/>
            <person name="Hornburger P."/>
            <person name="Mueller R.-W."/>
            <person name="Bruemmer F."/>
            <person name="Labrenz M."/>
            <person name="Spormann A.M."/>
            <person name="Op Den Camp H."/>
            <person name="Overmann J."/>
            <person name="Amann R."/>
            <person name="Jetten M.S.M."/>
            <person name="Mascher T."/>
            <person name="Medema M.H."/>
            <person name="Devos D.P."/>
            <person name="Kaster A.-K."/>
            <person name="Ovreas L."/>
            <person name="Rohde M."/>
            <person name="Galperin M.Y."/>
            <person name="Jogler C."/>
        </authorList>
    </citation>
    <scope>NUCLEOTIDE SEQUENCE [LARGE SCALE GENOMIC DNA]</scope>
    <source>
        <strain evidence="2 3">Pla100</strain>
    </source>
</reference>
<dbReference type="PANTHER" id="PTHR12110:SF21">
    <property type="entry name" value="XYLOSE ISOMERASE-LIKE TIM BARREL DOMAIN-CONTAINING PROTEIN"/>
    <property type="match status" value="1"/>
</dbReference>
<dbReference type="RefSeq" id="WP_146576823.1">
    <property type="nucleotide sequence ID" value="NZ_SJPM01000002.1"/>
</dbReference>
<dbReference type="InterPro" id="IPR013022">
    <property type="entry name" value="Xyl_isomerase-like_TIM-brl"/>
</dbReference>
<sequence>MIPGYHAGEMWLHEPSRAIRHLAEMGYRSVAIRSRQGICVPGEAGFDAQWRLVLETAISSEIGLVIDTEAPFVLGDEACAMPSLADPDQTAASPLIEWIERWIDAAAMRPGTIVSLASGPPRPGMNPESALEVLAERLQRLSARADSAGVFLTIRPAVSHVIGSVAQFERFRQWLRSGVSLGLAADVGEMIHAGEMPLVARLHRLVDDLRLVYLCDVAGSAHDSDRFDRKVQRDENDCVPGSTVGRMDVPIGSGEVAVQRVVGELAKFTTGVPIIVRVANQSNAGLAVPRHAMRELKW</sequence>
<proteinExistence type="predicted"/>